<evidence type="ECO:0000313" key="5">
    <source>
        <dbReference type="Proteomes" id="UP001153709"/>
    </source>
</evidence>
<dbReference type="AlphaFoldDB" id="A0A9N9SXP4"/>
<reference evidence="4" key="1">
    <citation type="submission" date="2022-01" db="EMBL/GenBank/DDBJ databases">
        <authorList>
            <person name="King R."/>
        </authorList>
    </citation>
    <scope>NUCLEOTIDE SEQUENCE</scope>
</reference>
<evidence type="ECO:0000256" key="1">
    <source>
        <dbReference type="ARBA" id="ARBA00022460"/>
    </source>
</evidence>
<organism evidence="4 5">
    <name type="scientific">Diabrotica balteata</name>
    <name type="common">Banded cucumber beetle</name>
    <dbReference type="NCBI Taxonomy" id="107213"/>
    <lineage>
        <taxon>Eukaryota</taxon>
        <taxon>Metazoa</taxon>
        <taxon>Ecdysozoa</taxon>
        <taxon>Arthropoda</taxon>
        <taxon>Hexapoda</taxon>
        <taxon>Insecta</taxon>
        <taxon>Pterygota</taxon>
        <taxon>Neoptera</taxon>
        <taxon>Endopterygota</taxon>
        <taxon>Coleoptera</taxon>
        <taxon>Polyphaga</taxon>
        <taxon>Cucujiformia</taxon>
        <taxon>Chrysomeloidea</taxon>
        <taxon>Chrysomelidae</taxon>
        <taxon>Galerucinae</taxon>
        <taxon>Diabroticina</taxon>
        <taxon>Diabroticites</taxon>
        <taxon>Diabrotica</taxon>
    </lineage>
</organism>
<dbReference type="PROSITE" id="PS51155">
    <property type="entry name" value="CHIT_BIND_RR_2"/>
    <property type="match status" value="1"/>
</dbReference>
<dbReference type="InterPro" id="IPR031311">
    <property type="entry name" value="CHIT_BIND_RR_consensus"/>
</dbReference>
<dbReference type="PRINTS" id="PR00947">
    <property type="entry name" value="CUTICLE"/>
</dbReference>
<evidence type="ECO:0000313" key="4">
    <source>
        <dbReference type="EMBL" id="CAG9831598.1"/>
    </source>
</evidence>
<evidence type="ECO:0008006" key="6">
    <source>
        <dbReference type="Google" id="ProtNLM"/>
    </source>
</evidence>
<evidence type="ECO:0000256" key="3">
    <source>
        <dbReference type="SAM" id="SignalP"/>
    </source>
</evidence>
<proteinExistence type="predicted"/>
<feature type="signal peptide" evidence="3">
    <location>
        <begin position="1"/>
        <end position="15"/>
    </location>
</feature>
<dbReference type="EMBL" id="OU898278">
    <property type="protein sequence ID" value="CAG9831598.1"/>
    <property type="molecule type" value="Genomic_DNA"/>
</dbReference>
<dbReference type="PANTHER" id="PTHR10380:SF173">
    <property type="entry name" value="CUTICULAR PROTEIN 47EF, ISOFORM C-RELATED"/>
    <property type="match status" value="1"/>
</dbReference>
<protein>
    <recommendedName>
        <fullName evidence="6">Pupal cuticle protein 20-like</fullName>
    </recommendedName>
</protein>
<dbReference type="GO" id="GO:0008010">
    <property type="term" value="F:structural constituent of chitin-based larval cuticle"/>
    <property type="evidence" value="ECO:0007669"/>
    <property type="project" value="TreeGrafter"/>
</dbReference>
<feature type="chain" id="PRO_5040279536" description="Pupal cuticle protein 20-like" evidence="3">
    <location>
        <begin position="16"/>
        <end position="210"/>
    </location>
</feature>
<sequence length="210" mass="21895">MKILLALAFVKLVTCTQLHSNYLPPQRSSSYSSSGSFGSSHASAYSGASSYSGSYSNSGQQIPIVRLDNVNEGDGSYHFHYETGNGISAQEQGEARGDGTRANGGFSYTSPEGQQIHISYTADENGFHPEGNAIPTPPPIPEAILKSIQQNLADEARGVSDDGSYRSDNSGQYNAGGAGQYNAGGAGGYRQSAHFGGGGAAFNRGGGYQY</sequence>
<dbReference type="OrthoDB" id="6365759at2759"/>
<accession>A0A9N9SXP4</accession>
<evidence type="ECO:0000256" key="2">
    <source>
        <dbReference type="PROSITE-ProRule" id="PRU00497"/>
    </source>
</evidence>
<keyword evidence="3" id="KW-0732">Signal</keyword>
<dbReference type="Pfam" id="PF00379">
    <property type="entry name" value="Chitin_bind_4"/>
    <property type="match status" value="1"/>
</dbReference>
<dbReference type="Proteomes" id="UP001153709">
    <property type="component" value="Chromosome 3"/>
</dbReference>
<dbReference type="GO" id="GO:0062129">
    <property type="term" value="C:chitin-based extracellular matrix"/>
    <property type="evidence" value="ECO:0007669"/>
    <property type="project" value="TreeGrafter"/>
</dbReference>
<dbReference type="PROSITE" id="PS00233">
    <property type="entry name" value="CHIT_BIND_RR_1"/>
    <property type="match status" value="1"/>
</dbReference>
<name>A0A9N9SXP4_DIABA</name>
<keyword evidence="1 2" id="KW-0193">Cuticle</keyword>
<dbReference type="InterPro" id="IPR050468">
    <property type="entry name" value="Cuticle_Struct_Prot"/>
</dbReference>
<dbReference type="PANTHER" id="PTHR10380">
    <property type="entry name" value="CUTICLE PROTEIN"/>
    <property type="match status" value="1"/>
</dbReference>
<gene>
    <name evidence="4" type="ORF">DIABBA_LOCUS5175</name>
</gene>
<dbReference type="InterPro" id="IPR000618">
    <property type="entry name" value="Insect_cuticle"/>
</dbReference>
<keyword evidence="5" id="KW-1185">Reference proteome</keyword>